<reference evidence="1" key="1">
    <citation type="journal article" date="2015" name="Nature">
        <title>Complex archaea that bridge the gap between prokaryotes and eukaryotes.</title>
        <authorList>
            <person name="Spang A."/>
            <person name="Saw J.H."/>
            <person name="Jorgensen S.L."/>
            <person name="Zaremba-Niedzwiedzka K."/>
            <person name="Martijn J."/>
            <person name="Lind A.E."/>
            <person name="van Eijk R."/>
            <person name="Schleper C."/>
            <person name="Guy L."/>
            <person name="Ettema T.J."/>
        </authorList>
    </citation>
    <scope>NUCLEOTIDE SEQUENCE</scope>
</reference>
<evidence type="ECO:0008006" key="2">
    <source>
        <dbReference type="Google" id="ProtNLM"/>
    </source>
</evidence>
<evidence type="ECO:0000313" key="1">
    <source>
        <dbReference type="EMBL" id="KKL26500.1"/>
    </source>
</evidence>
<organism evidence="1">
    <name type="scientific">marine sediment metagenome</name>
    <dbReference type="NCBI Taxonomy" id="412755"/>
    <lineage>
        <taxon>unclassified sequences</taxon>
        <taxon>metagenomes</taxon>
        <taxon>ecological metagenomes</taxon>
    </lineage>
</organism>
<name>A0A0F9BX45_9ZZZZ</name>
<comment type="caution">
    <text evidence="1">The sequence shown here is derived from an EMBL/GenBank/DDBJ whole genome shotgun (WGS) entry which is preliminary data.</text>
</comment>
<gene>
    <name evidence="1" type="ORF">LCGC14_2394670</name>
</gene>
<accession>A0A0F9BX45</accession>
<sequence length="51" mass="6070">MEELTGEWVILKEDERIERNIDMKVILELAKKYEGQDITISKIPSTSYCFY</sequence>
<dbReference type="AlphaFoldDB" id="A0A0F9BX45"/>
<protein>
    <recommendedName>
        <fullName evidence="2">DUF5678 domain-containing protein</fullName>
    </recommendedName>
</protein>
<proteinExistence type="predicted"/>
<dbReference type="EMBL" id="LAZR01035818">
    <property type="protein sequence ID" value="KKL26500.1"/>
    <property type="molecule type" value="Genomic_DNA"/>
</dbReference>